<dbReference type="SUPFAM" id="SSF53474">
    <property type="entry name" value="alpha/beta-Hydrolases"/>
    <property type="match status" value="1"/>
</dbReference>
<evidence type="ECO:0000313" key="11">
    <source>
        <dbReference type="Proteomes" id="UP001251528"/>
    </source>
</evidence>
<feature type="domain" description="DUF676" evidence="9">
    <location>
        <begin position="26"/>
        <end position="186"/>
    </location>
</feature>
<dbReference type="InterPro" id="IPR007751">
    <property type="entry name" value="DUF676_lipase-like"/>
</dbReference>
<feature type="region of interest" description="Disordered" evidence="8">
    <location>
        <begin position="312"/>
        <end position="334"/>
    </location>
</feature>
<evidence type="ECO:0000256" key="5">
    <source>
        <dbReference type="ARBA" id="ARBA00022824"/>
    </source>
</evidence>
<dbReference type="Proteomes" id="UP001251528">
    <property type="component" value="Unassembled WGS sequence"/>
</dbReference>
<dbReference type="GO" id="GO:0005783">
    <property type="term" value="C:endoplasmic reticulum"/>
    <property type="evidence" value="ECO:0007669"/>
    <property type="project" value="UniProtKB-SubCell"/>
</dbReference>
<reference evidence="10" key="1">
    <citation type="submission" date="2023-06" db="EMBL/GenBank/DDBJ databases">
        <title>Conoideocrella luteorostrata (Hypocreales: Clavicipitaceae), a potential biocontrol fungus for elongate hemlock scale in United States Christmas tree production areas.</title>
        <authorList>
            <person name="Barrett H."/>
            <person name="Lovett B."/>
            <person name="Macias A.M."/>
            <person name="Stajich J.E."/>
            <person name="Kasson M.T."/>
        </authorList>
    </citation>
    <scope>NUCLEOTIDE SEQUENCE</scope>
    <source>
        <strain evidence="10">ARSEF 14590</strain>
    </source>
</reference>
<dbReference type="InterPro" id="IPR052374">
    <property type="entry name" value="SERAC1"/>
</dbReference>
<proteinExistence type="inferred from homology"/>
<dbReference type="AlphaFoldDB" id="A0AAJ0CVB7"/>
<keyword evidence="7" id="KW-0472">Membrane</keyword>
<evidence type="ECO:0000259" key="9">
    <source>
        <dbReference type="Pfam" id="PF05057"/>
    </source>
</evidence>
<name>A0AAJ0CVB7_9HYPO</name>
<evidence type="ECO:0000256" key="8">
    <source>
        <dbReference type="SAM" id="MobiDB-lite"/>
    </source>
</evidence>
<evidence type="ECO:0000313" key="10">
    <source>
        <dbReference type="EMBL" id="KAK2609116.1"/>
    </source>
</evidence>
<gene>
    <name evidence="10" type="ORF">QQS21_002343</name>
</gene>
<sequence>MSPSPLSIERYETTAVYTHPDAEVDIVLVHGLNGHPEKTWTATNNTFWPRDLLPSALKGTQANVLVYGYNADVYSSMNDGSASDNFIHQHAQTLVANLTAFRKDEGTFKNPIIWVCHSLGGILVKRALLYSNDVKMTHHEDYRSIFVSTFGLIFLGTPHSGSDAASWGLMLQAMADAIMPRKLFQSESVLLKTLKRDNETLANINSHFLDIYQRFRIHMVHENHKTDIKGTKITIVDANSASTQLPGVTYYGVEASHSQMCKFASTSAPGFRAVSTAIREWVCMAPTVISKRWSVERQDKTCRKYHEMEEIQETEPPLMPPWSSAMKVSRPRRGSDVSQATTLVALTPLSDMPRTPVAGPKMKNFFGLLLEHGLATPEDMVTSIMEQLDANKRY</sequence>
<evidence type="ECO:0000256" key="2">
    <source>
        <dbReference type="ARBA" id="ARBA00004240"/>
    </source>
</evidence>
<evidence type="ECO:0000256" key="7">
    <source>
        <dbReference type="ARBA" id="ARBA00023136"/>
    </source>
</evidence>
<evidence type="ECO:0000256" key="4">
    <source>
        <dbReference type="ARBA" id="ARBA00007920"/>
    </source>
</evidence>
<dbReference type="PANTHER" id="PTHR48182:SF2">
    <property type="entry name" value="PROTEIN SERAC1"/>
    <property type="match status" value="1"/>
</dbReference>
<dbReference type="Pfam" id="PF05057">
    <property type="entry name" value="DUF676"/>
    <property type="match status" value="1"/>
</dbReference>
<evidence type="ECO:0000256" key="3">
    <source>
        <dbReference type="ARBA" id="ARBA00004370"/>
    </source>
</evidence>
<dbReference type="GO" id="GO:0005739">
    <property type="term" value="C:mitochondrion"/>
    <property type="evidence" value="ECO:0007669"/>
    <property type="project" value="UniProtKB-SubCell"/>
</dbReference>
<dbReference type="Gene3D" id="3.40.50.1820">
    <property type="entry name" value="alpha/beta hydrolase"/>
    <property type="match status" value="1"/>
</dbReference>
<evidence type="ECO:0000256" key="6">
    <source>
        <dbReference type="ARBA" id="ARBA00023128"/>
    </source>
</evidence>
<accession>A0AAJ0CVB7</accession>
<keyword evidence="11" id="KW-1185">Reference proteome</keyword>
<comment type="subcellular location">
    <subcellularLocation>
        <location evidence="2">Endoplasmic reticulum</location>
    </subcellularLocation>
    <subcellularLocation>
        <location evidence="3">Membrane</location>
    </subcellularLocation>
    <subcellularLocation>
        <location evidence="1">Mitochondrion</location>
    </subcellularLocation>
</comment>
<organism evidence="10 11">
    <name type="scientific">Conoideocrella luteorostrata</name>
    <dbReference type="NCBI Taxonomy" id="1105319"/>
    <lineage>
        <taxon>Eukaryota</taxon>
        <taxon>Fungi</taxon>
        <taxon>Dikarya</taxon>
        <taxon>Ascomycota</taxon>
        <taxon>Pezizomycotina</taxon>
        <taxon>Sordariomycetes</taxon>
        <taxon>Hypocreomycetidae</taxon>
        <taxon>Hypocreales</taxon>
        <taxon>Clavicipitaceae</taxon>
        <taxon>Conoideocrella</taxon>
    </lineage>
</organism>
<keyword evidence="6" id="KW-0496">Mitochondrion</keyword>
<dbReference type="InterPro" id="IPR029058">
    <property type="entry name" value="AB_hydrolase_fold"/>
</dbReference>
<dbReference type="EMBL" id="JASWJB010000027">
    <property type="protein sequence ID" value="KAK2609116.1"/>
    <property type="molecule type" value="Genomic_DNA"/>
</dbReference>
<keyword evidence="5" id="KW-0256">Endoplasmic reticulum</keyword>
<evidence type="ECO:0000256" key="1">
    <source>
        <dbReference type="ARBA" id="ARBA00004173"/>
    </source>
</evidence>
<protein>
    <recommendedName>
        <fullName evidence="9">DUF676 domain-containing protein</fullName>
    </recommendedName>
</protein>
<dbReference type="PANTHER" id="PTHR48182">
    <property type="entry name" value="PROTEIN SERAC1"/>
    <property type="match status" value="1"/>
</dbReference>
<dbReference type="GO" id="GO:0016020">
    <property type="term" value="C:membrane"/>
    <property type="evidence" value="ECO:0007669"/>
    <property type="project" value="UniProtKB-SubCell"/>
</dbReference>
<comment type="similarity">
    <text evidence="4">Belongs to the putative lipase ROG1 family.</text>
</comment>
<comment type="caution">
    <text evidence="10">The sequence shown here is derived from an EMBL/GenBank/DDBJ whole genome shotgun (WGS) entry which is preliminary data.</text>
</comment>